<dbReference type="EMBL" id="PYFT01000001">
    <property type="protein sequence ID" value="PSR53376.1"/>
    <property type="molecule type" value="Genomic_DNA"/>
</dbReference>
<feature type="transmembrane region" description="Helical" evidence="1">
    <location>
        <begin position="177"/>
        <end position="195"/>
    </location>
</feature>
<feature type="transmembrane region" description="Helical" evidence="1">
    <location>
        <begin position="440"/>
        <end position="458"/>
    </location>
</feature>
<dbReference type="InterPro" id="IPR058065">
    <property type="entry name" value="LIC_10190-like"/>
</dbReference>
<feature type="transmembrane region" description="Helical" evidence="1">
    <location>
        <begin position="262"/>
        <end position="290"/>
    </location>
</feature>
<comment type="caution">
    <text evidence="3">The sequence shown here is derived from an EMBL/GenBank/DDBJ whole genome shotgun (WGS) entry which is preliminary data.</text>
</comment>
<proteinExistence type="predicted"/>
<organism evidence="3 4">
    <name type="scientific">Adhaeribacter arboris</name>
    <dbReference type="NCBI Taxonomy" id="2072846"/>
    <lineage>
        <taxon>Bacteria</taxon>
        <taxon>Pseudomonadati</taxon>
        <taxon>Bacteroidota</taxon>
        <taxon>Cytophagia</taxon>
        <taxon>Cytophagales</taxon>
        <taxon>Hymenobacteraceae</taxon>
        <taxon>Adhaeribacter</taxon>
    </lineage>
</organism>
<gene>
    <name evidence="3" type="ORF">AHMF7605_07470</name>
</gene>
<dbReference type="AlphaFoldDB" id="A0A2T2YD13"/>
<evidence type="ECO:0000256" key="1">
    <source>
        <dbReference type="SAM" id="Phobius"/>
    </source>
</evidence>
<accession>A0A2T2YD13</accession>
<feature type="transmembrane region" description="Helical" evidence="1">
    <location>
        <begin position="387"/>
        <end position="406"/>
    </location>
</feature>
<dbReference type="RefSeq" id="WP_106927941.1">
    <property type="nucleotide sequence ID" value="NZ_PYFT01000001.1"/>
</dbReference>
<feature type="transmembrane region" description="Helical" evidence="1">
    <location>
        <begin position="413"/>
        <end position="434"/>
    </location>
</feature>
<name>A0A2T2YD13_9BACT</name>
<evidence type="ECO:0000313" key="4">
    <source>
        <dbReference type="Proteomes" id="UP000240357"/>
    </source>
</evidence>
<feature type="transmembrane region" description="Helical" evidence="1">
    <location>
        <begin position="207"/>
        <end position="227"/>
    </location>
</feature>
<evidence type="ECO:0000259" key="2">
    <source>
        <dbReference type="Pfam" id="PF26626"/>
    </source>
</evidence>
<feature type="transmembrane region" description="Helical" evidence="1">
    <location>
        <begin position="465"/>
        <end position="482"/>
    </location>
</feature>
<feature type="transmembrane region" description="Helical" evidence="1">
    <location>
        <begin position="38"/>
        <end position="58"/>
    </location>
</feature>
<dbReference type="InterPro" id="IPR058514">
    <property type="entry name" value="DUF8201"/>
</dbReference>
<keyword evidence="1" id="KW-1133">Transmembrane helix</keyword>
<feature type="transmembrane region" description="Helical" evidence="1">
    <location>
        <begin position="234"/>
        <end position="250"/>
    </location>
</feature>
<keyword evidence="4" id="KW-1185">Reference proteome</keyword>
<feature type="transmembrane region" description="Helical" evidence="1">
    <location>
        <begin position="6"/>
        <end position="26"/>
    </location>
</feature>
<dbReference type="NCBIfam" id="NF047510">
    <property type="entry name" value="LIC_10190_fam"/>
    <property type="match status" value="1"/>
</dbReference>
<feature type="transmembrane region" description="Helical" evidence="1">
    <location>
        <begin position="302"/>
        <end position="327"/>
    </location>
</feature>
<dbReference type="Pfam" id="PF26626">
    <property type="entry name" value="DUF8201"/>
    <property type="match status" value="1"/>
</dbReference>
<feature type="transmembrane region" description="Helical" evidence="1">
    <location>
        <begin position="64"/>
        <end position="81"/>
    </location>
</feature>
<feature type="domain" description="DUF8201" evidence="2">
    <location>
        <begin position="1"/>
        <end position="445"/>
    </location>
</feature>
<evidence type="ECO:0000313" key="3">
    <source>
        <dbReference type="EMBL" id="PSR53376.1"/>
    </source>
</evidence>
<protein>
    <recommendedName>
        <fullName evidence="2">DUF8201 domain-containing protein</fullName>
    </recommendedName>
</protein>
<feature type="transmembrane region" description="Helical" evidence="1">
    <location>
        <begin position="102"/>
        <end position="120"/>
    </location>
</feature>
<keyword evidence="1" id="KW-0812">Transmembrane</keyword>
<keyword evidence="1" id="KW-0472">Membrane</keyword>
<sequence length="553" mass="63716">MLSTLLVWIYIAFLSFTYGWLWLNLLSKTGYLECKTQVPLEIILVAGSGVLSIIIGVLHVWLPVSFIMQLIILAGSLFLLWHWKKDLRSFFASRKKINGYKVLYYVILFTFSILILIHAAQPATNPDTGLYHAQTIKWLNTCRIVPGLGNLYGPLALNSHAHLLMSFFNFSFITTKILNQTWSSFIFLLYCSYALREGFRSFKYRPVFSIYYFGSLFWGMVFFRNWISSPTPDTGVMFFFFFLFGVLLTADRSRKLSWQVAFMFFLLPVVISFKLSAIFSGAAGLAWLLLIRKQVNSRFIQIIVLQGLFVLVPYCTRNVILTGHILYPLPALNLFNFDWVVPQPWLSSYQEGVAAYSRVPTVNWSFYVNKPFINWIPVWWVNQDKPVQIFMLILVILLPFIIWRVIRNIKFKLDLVLSTVWLSALIASLAWFFFAPAPRFGFGYLVPTLLIGTILLVRGRISFKLGLFMGLLLGIYALNGIYKQVYRQAFSFIWPAGYPTPITEIRQIGKIKIRVALGIGRCYNLLPCTVPEPHPGLERRGEKLEDGFRISKN</sequence>
<reference evidence="3 4" key="1">
    <citation type="submission" date="2018-03" db="EMBL/GenBank/DDBJ databases">
        <title>Adhaeribacter sp. HMF7605 Genome sequencing and assembly.</title>
        <authorList>
            <person name="Kang H."/>
            <person name="Kang J."/>
            <person name="Cha I."/>
            <person name="Kim H."/>
            <person name="Joh K."/>
        </authorList>
    </citation>
    <scope>NUCLEOTIDE SEQUENCE [LARGE SCALE GENOMIC DNA]</scope>
    <source>
        <strain evidence="3 4">HMF7605</strain>
    </source>
</reference>
<dbReference type="Proteomes" id="UP000240357">
    <property type="component" value="Unassembled WGS sequence"/>
</dbReference>